<sequence>MVEAGVTAQEWIGENQLGILEGALRRRLEICIWVGEEAVPGSGKGLWDFTLQNYKGLRAFTTFRVVLTFPGRAGCGVQLPRALQGKSFGLGGGSPVSNTVNLDSSPKFCRRLRISRRRDPLGQMI</sequence>
<protein>
    <submittedName>
        <fullName evidence="1">Uncharacterized protein</fullName>
    </submittedName>
</protein>
<reference evidence="1" key="1">
    <citation type="submission" date="2009-11" db="EMBL/GenBank/DDBJ databases">
        <authorList>
            <consortium name="US DOE Joint Genome Institute (JGI-PGF)"/>
            <person name="Ottilar R."/>
            <person name="Schmutz J."/>
            <person name="Salamov A."/>
            <person name="Cheng J.F."/>
            <person name="Lucas S."/>
            <person name="Pitluck S."/>
            <person name="Gundlach H."/>
            <person name="Guo Y."/>
            <person name="Haberer G."/>
            <person name="Nasrallah J."/>
            <person name="Mayer K.F.X."/>
            <person name="van de Peer Y."/>
            <person name="Weigel D."/>
            <person name="Grigoriev I.V."/>
        </authorList>
    </citation>
    <scope>NUCLEOTIDE SEQUENCE</scope>
    <source>
        <strain evidence="1">Nigerian</strain>
    </source>
</reference>
<dbReference type="AlphaFoldDB" id="A0A1B8XZF7"/>
<proteinExistence type="predicted"/>
<reference evidence="1" key="2">
    <citation type="journal article" date="2010" name="Science">
        <title>The genome of the Western clawed frog Xenopus tropicalis.</title>
        <authorList>
            <person name="Hellsten U."/>
            <person name="Harland R.M."/>
            <person name="Gilchrist M.J."/>
            <person name="Hendrix D."/>
            <person name="Jurka J."/>
            <person name="Kapitonov V."/>
            <person name="Ovcharenko I."/>
            <person name="Putnam N.H."/>
            <person name="Shu S."/>
            <person name="Taher L."/>
            <person name="Blitz I.L."/>
            <person name="Blumberg B."/>
            <person name="Dichmann D.S."/>
            <person name="Dubchak I."/>
            <person name="Amaya E."/>
            <person name="Detter J.C."/>
            <person name="Fletcher R."/>
            <person name="Gerhard D.S."/>
            <person name="Goodstein D."/>
            <person name="Graves T."/>
            <person name="Grigoriev I.V."/>
            <person name="Grimwood J."/>
            <person name="Kawashima T."/>
            <person name="Lindquist E."/>
            <person name="Lucas S.M."/>
            <person name="Mead P.E."/>
            <person name="Mitros T."/>
            <person name="Ogino H."/>
            <person name="Ohta Y."/>
            <person name="Poliakov A.V."/>
            <person name="Pollet N."/>
            <person name="Robert J."/>
            <person name="Salamov A."/>
            <person name="Sater A.K."/>
            <person name="Schmutz J."/>
            <person name="Terry A."/>
            <person name="Vize P.D."/>
            <person name="Warren W.C."/>
            <person name="Wells D."/>
            <person name="Wills A."/>
            <person name="Wilson R.K."/>
            <person name="Zimmerman L.B."/>
            <person name="Zorn A.M."/>
            <person name="Grainger R."/>
            <person name="Grammer T."/>
            <person name="Khokha M.K."/>
            <person name="Richardson P.M."/>
            <person name="Rokhsar D.S."/>
        </authorList>
    </citation>
    <scope>NUCLEOTIDE SEQUENCE [LARGE SCALE GENOMIC DNA]</scope>
    <source>
        <strain evidence="1">Nigerian</strain>
    </source>
</reference>
<dbReference type="EMBL" id="KV460674">
    <property type="protein sequence ID" value="OCA16067.1"/>
    <property type="molecule type" value="Genomic_DNA"/>
</dbReference>
<gene>
    <name evidence="1" type="ORF">XENTR_v90028784mg</name>
</gene>
<reference evidence="1" key="3">
    <citation type="submission" date="2016-05" db="EMBL/GenBank/DDBJ databases">
        <title>WGS assembly of Xenopus tropicalis.</title>
        <authorList>
            <person name="Sessions A."/>
            <person name="Jenkins J."/>
            <person name="Mitros T."/>
            <person name="Lyons J.T."/>
            <person name="Dichmann D.S."/>
            <person name="Robert J."/>
            <person name="Harland R.M."/>
            <person name="Rokhsar D.S."/>
        </authorList>
    </citation>
    <scope>NUCLEOTIDE SEQUENCE</scope>
    <source>
        <strain evidence="1">Nigerian</strain>
    </source>
</reference>
<organism evidence="1">
    <name type="scientific">Xenopus tropicalis</name>
    <name type="common">Western clawed frog</name>
    <name type="synonym">Silurana tropicalis</name>
    <dbReference type="NCBI Taxonomy" id="8364"/>
    <lineage>
        <taxon>Eukaryota</taxon>
        <taxon>Metazoa</taxon>
        <taxon>Chordata</taxon>
        <taxon>Craniata</taxon>
        <taxon>Vertebrata</taxon>
        <taxon>Euteleostomi</taxon>
        <taxon>Amphibia</taxon>
        <taxon>Batrachia</taxon>
        <taxon>Anura</taxon>
        <taxon>Pipoidea</taxon>
        <taxon>Pipidae</taxon>
        <taxon>Xenopodinae</taxon>
        <taxon>Xenopus</taxon>
        <taxon>Silurana</taxon>
    </lineage>
</organism>
<accession>A0A1B8XZF7</accession>
<name>A0A1B8XZF7_XENTR</name>
<evidence type="ECO:0000313" key="1">
    <source>
        <dbReference type="EMBL" id="OCA16067.1"/>
    </source>
</evidence>